<evidence type="ECO:0000313" key="3">
    <source>
        <dbReference type="Proteomes" id="UP000664521"/>
    </source>
</evidence>
<comment type="caution">
    <text evidence="2">The sequence shown here is derived from an EMBL/GenBank/DDBJ whole genome shotgun (WGS) entry which is preliminary data.</text>
</comment>
<evidence type="ECO:0000256" key="1">
    <source>
        <dbReference type="SAM" id="MobiDB-lite"/>
    </source>
</evidence>
<protein>
    <submittedName>
        <fullName evidence="2">Uncharacterized protein</fullName>
    </submittedName>
</protein>
<reference evidence="2" key="1">
    <citation type="submission" date="2021-03" db="EMBL/GenBank/DDBJ databases">
        <authorList>
            <person name="Tagirdzhanova G."/>
        </authorList>
    </citation>
    <scope>NUCLEOTIDE SEQUENCE</scope>
</reference>
<name>A0A8H3EM07_9LECA</name>
<dbReference type="AlphaFoldDB" id="A0A8H3EM07"/>
<feature type="region of interest" description="Disordered" evidence="1">
    <location>
        <begin position="117"/>
        <end position="147"/>
    </location>
</feature>
<gene>
    <name evidence="2" type="ORF">HETSPECPRED_008058</name>
</gene>
<proteinExistence type="predicted"/>
<sequence>MSASKSKKAAPEKDTITVEADFFEALLAAVGPDKFNMAAYKKMAHFSATGRTVSSFEHFFRDRKKKAIAMLAAEPEDTENTPSTPVNPRKRKAVAGNEDSVVVEAAPVAEVEKPVRMTRKRKAAAMDDEELVDPAAKKLKKEDDGNA</sequence>
<organism evidence="2 3">
    <name type="scientific">Heterodermia speciosa</name>
    <dbReference type="NCBI Taxonomy" id="116794"/>
    <lineage>
        <taxon>Eukaryota</taxon>
        <taxon>Fungi</taxon>
        <taxon>Dikarya</taxon>
        <taxon>Ascomycota</taxon>
        <taxon>Pezizomycotina</taxon>
        <taxon>Lecanoromycetes</taxon>
        <taxon>OSLEUM clade</taxon>
        <taxon>Lecanoromycetidae</taxon>
        <taxon>Caliciales</taxon>
        <taxon>Physciaceae</taxon>
        <taxon>Heterodermia</taxon>
    </lineage>
</organism>
<feature type="region of interest" description="Disordered" evidence="1">
    <location>
        <begin position="71"/>
        <end position="98"/>
    </location>
</feature>
<evidence type="ECO:0000313" key="2">
    <source>
        <dbReference type="EMBL" id="CAF9908367.1"/>
    </source>
</evidence>
<accession>A0A8H3EM07</accession>
<keyword evidence="3" id="KW-1185">Reference proteome</keyword>
<dbReference type="EMBL" id="CAJPDS010000006">
    <property type="protein sequence ID" value="CAF9908367.1"/>
    <property type="molecule type" value="Genomic_DNA"/>
</dbReference>
<dbReference type="Proteomes" id="UP000664521">
    <property type="component" value="Unassembled WGS sequence"/>
</dbReference>